<keyword evidence="6 12" id="KW-1133">Transmembrane helix</keyword>
<dbReference type="SUPFAM" id="SSF48726">
    <property type="entry name" value="Immunoglobulin"/>
    <property type="match status" value="1"/>
</dbReference>
<keyword evidence="2" id="KW-1003">Cell membrane</keyword>
<dbReference type="CDD" id="cd05716">
    <property type="entry name" value="IgV_pIgR_like"/>
    <property type="match status" value="1"/>
</dbReference>
<dbReference type="InterPro" id="IPR003599">
    <property type="entry name" value="Ig_sub"/>
</dbReference>
<dbReference type="PANTHER" id="PTHR11860">
    <property type="entry name" value="POLYMERIC-IMMUNOGLOBULIN RECEPTOR"/>
    <property type="match status" value="1"/>
</dbReference>
<evidence type="ECO:0000256" key="12">
    <source>
        <dbReference type="SAM" id="Phobius"/>
    </source>
</evidence>
<dbReference type="InterPro" id="IPR007110">
    <property type="entry name" value="Ig-like_dom"/>
</dbReference>
<evidence type="ECO:0000256" key="2">
    <source>
        <dbReference type="ARBA" id="ARBA00022475"/>
    </source>
</evidence>
<evidence type="ECO:0000256" key="9">
    <source>
        <dbReference type="ARBA" id="ARBA00023170"/>
    </source>
</evidence>
<dbReference type="InterPro" id="IPR050671">
    <property type="entry name" value="CD300_family_receptors"/>
</dbReference>
<evidence type="ECO:0000256" key="8">
    <source>
        <dbReference type="ARBA" id="ARBA00023157"/>
    </source>
</evidence>
<evidence type="ECO:0000256" key="5">
    <source>
        <dbReference type="ARBA" id="ARBA00022859"/>
    </source>
</evidence>
<dbReference type="Gene3D" id="2.60.40.10">
    <property type="entry name" value="Immunoglobulins"/>
    <property type="match status" value="1"/>
</dbReference>
<keyword evidence="15" id="KW-1185">Reference proteome</keyword>
<keyword evidence="3 12" id="KW-0812">Transmembrane</keyword>
<dbReference type="SMART" id="SM00409">
    <property type="entry name" value="IG"/>
    <property type="match status" value="1"/>
</dbReference>
<dbReference type="Pfam" id="PF07686">
    <property type="entry name" value="V-set"/>
    <property type="match status" value="1"/>
</dbReference>
<evidence type="ECO:0000313" key="16">
    <source>
        <dbReference type="RefSeq" id="XP_060058679.1"/>
    </source>
</evidence>
<evidence type="ECO:0000256" key="10">
    <source>
        <dbReference type="ARBA" id="ARBA00023319"/>
    </source>
</evidence>
<feature type="domain" description="Ig-like" evidence="14">
    <location>
        <begin position="13"/>
        <end position="129"/>
    </location>
</feature>
<feature type="signal peptide" evidence="13">
    <location>
        <begin position="1"/>
        <end position="26"/>
    </location>
</feature>
<feature type="transmembrane region" description="Helical" evidence="12">
    <location>
        <begin position="208"/>
        <end position="230"/>
    </location>
</feature>
<reference evidence="16" key="1">
    <citation type="submission" date="2025-08" db="UniProtKB">
        <authorList>
            <consortium name="RefSeq"/>
        </authorList>
    </citation>
    <scope>IDENTIFICATION</scope>
</reference>
<evidence type="ECO:0000313" key="15">
    <source>
        <dbReference type="Proteomes" id="UP001652624"/>
    </source>
</evidence>
<dbReference type="PROSITE" id="PS50835">
    <property type="entry name" value="IG_LIKE"/>
    <property type="match status" value="1"/>
</dbReference>
<dbReference type="PANTHER" id="PTHR11860:SF101">
    <property type="entry name" value="CMRF35-LIKE MOLECULE 1"/>
    <property type="match status" value="1"/>
</dbReference>
<evidence type="ECO:0000256" key="13">
    <source>
        <dbReference type="SAM" id="SignalP"/>
    </source>
</evidence>
<keyword evidence="10" id="KW-0393">Immunoglobulin domain</keyword>
<feature type="chain" id="PRO_5046726118" evidence="13">
    <location>
        <begin position="27"/>
        <end position="279"/>
    </location>
</feature>
<evidence type="ECO:0000256" key="4">
    <source>
        <dbReference type="ARBA" id="ARBA00022729"/>
    </source>
</evidence>
<evidence type="ECO:0000256" key="7">
    <source>
        <dbReference type="ARBA" id="ARBA00023136"/>
    </source>
</evidence>
<comment type="subcellular location">
    <subcellularLocation>
        <location evidence="1">Cell membrane</location>
        <topology evidence="1">Single-pass type I membrane protein</topology>
    </subcellularLocation>
</comment>
<keyword evidence="9" id="KW-0675">Receptor</keyword>
<proteinExistence type="inferred from homology"/>
<dbReference type="InterPro" id="IPR013783">
    <property type="entry name" value="Ig-like_fold"/>
</dbReference>
<keyword evidence="8" id="KW-1015">Disulfide bond</keyword>
<protein>
    <submittedName>
        <fullName evidence="16">CMRF35-like molecule 5 isoform X1</fullName>
    </submittedName>
</protein>
<sequence>MERNQVGRTLWLPPLSLLLLLPGCFAISGPGIVIGTVRGTMTILCHYNSGWESYSKWWCRGSDWSSCNILIKTGGSEQKVKEGRVSIQDNHQWRSLTVTIEDLRKEDEDAYWCGIERSGTDLGHKVILSVHPATPTTFLPKPVTTSYGKAYSSKHRTTATDAPGTTDATEPKTIDTKAWLNSSALITQDTNSSLAVTSPLVRVLVCNMHFLLLTGMKVPLLVLLCSVWCLKRRSRVSREKQSQLEQVHHLCLALDTEWSPMIDEELYSDYYFEKDPELR</sequence>
<dbReference type="RefSeq" id="XP_060058679.1">
    <property type="nucleotide sequence ID" value="XM_060202696.1"/>
</dbReference>
<evidence type="ECO:0000256" key="1">
    <source>
        <dbReference type="ARBA" id="ARBA00004251"/>
    </source>
</evidence>
<keyword evidence="5" id="KW-0391">Immunity</keyword>
<accession>A0ABM3YC87</accession>
<evidence type="ECO:0000256" key="3">
    <source>
        <dbReference type="ARBA" id="ARBA00022692"/>
    </source>
</evidence>
<dbReference type="InterPro" id="IPR013106">
    <property type="entry name" value="Ig_V-set"/>
</dbReference>
<evidence type="ECO:0000256" key="11">
    <source>
        <dbReference type="ARBA" id="ARBA00043958"/>
    </source>
</evidence>
<evidence type="ECO:0000256" key="6">
    <source>
        <dbReference type="ARBA" id="ARBA00022989"/>
    </source>
</evidence>
<keyword evidence="4 13" id="KW-0732">Signal</keyword>
<comment type="similarity">
    <text evidence="11">Belongs to the CD300 family.</text>
</comment>
<keyword evidence="7 12" id="KW-0472">Membrane</keyword>
<dbReference type="InterPro" id="IPR036179">
    <property type="entry name" value="Ig-like_dom_sf"/>
</dbReference>
<evidence type="ECO:0000259" key="14">
    <source>
        <dbReference type="PROSITE" id="PS50835"/>
    </source>
</evidence>
<gene>
    <name evidence="16" type="primary">LOC132541831</name>
</gene>
<name>A0ABM3YC87_ERIEU</name>
<organism evidence="15 16">
    <name type="scientific">Erinaceus europaeus</name>
    <name type="common">Western European hedgehog</name>
    <dbReference type="NCBI Taxonomy" id="9365"/>
    <lineage>
        <taxon>Eukaryota</taxon>
        <taxon>Metazoa</taxon>
        <taxon>Chordata</taxon>
        <taxon>Craniata</taxon>
        <taxon>Vertebrata</taxon>
        <taxon>Euteleostomi</taxon>
        <taxon>Mammalia</taxon>
        <taxon>Eutheria</taxon>
        <taxon>Laurasiatheria</taxon>
        <taxon>Eulipotyphla</taxon>
        <taxon>Erinaceidae</taxon>
        <taxon>Erinaceinae</taxon>
        <taxon>Erinaceus</taxon>
    </lineage>
</organism>
<dbReference type="GeneID" id="132541831"/>
<dbReference type="Proteomes" id="UP001652624">
    <property type="component" value="Chromosome 12"/>
</dbReference>